<dbReference type="InterPro" id="IPR000847">
    <property type="entry name" value="LysR_HTH_N"/>
</dbReference>
<name>A0ABV9C5D8_9GAMM</name>
<sequence>MTKPDPGWELYRSFLAVMREGSLSAAARALGMTQPSLGRHMRELESTLGVVLFARSPQGLTPTDLAHELVAHAQAMAAASAAMRRTASAGREDVSGAVRISASEVIGAEVLPAMLTTFRERHPGIVIELSLSNQPADILRRDADIAIRMMQPTQEALVARHVGKLELGLFAHQRYLDTYGHPDSLADLASHALIGFDTELPYIRRMRPQGFPYTRDNFAWRTDSDLAALAALRAGFGIAVAQVKLARRDSQLVRLLPSQLSLSMDTWVVMHEDLRQSLRVRRLFEHLAEALGDYARS</sequence>
<organism evidence="6 7">
    <name type="scientific">Dyella halodurans</name>
    <dbReference type="NCBI Taxonomy" id="1920171"/>
    <lineage>
        <taxon>Bacteria</taxon>
        <taxon>Pseudomonadati</taxon>
        <taxon>Pseudomonadota</taxon>
        <taxon>Gammaproteobacteria</taxon>
        <taxon>Lysobacterales</taxon>
        <taxon>Rhodanobacteraceae</taxon>
        <taxon>Dyella</taxon>
    </lineage>
</organism>
<evidence type="ECO:0000256" key="4">
    <source>
        <dbReference type="ARBA" id="ARBA00023163"/>
    </source>
</evidence>
<dbReference type="Pfam" id="PF00126">
    <property type="entry name" value="HTH_1"/>
    <property type="match status" value="1"/>
</dbReference>
<dbReference type="InterPro" id="IPR036390">
    <property type="entry name" value="WH_DNA-bd_sf"/>
</dbReference>
<keyword evidence="4" id="KW-0804">Transcription</keyword>
<proteinExistence type="inferred from homology"/>
<dbReference type="RefSeq" id="WP_266151936.1">
    <property type="nucleotide sequence ID" value="NZ_CP064028.1"/>
</dbReference>
<dbReference type="InterPro" id="IPR005119">
    <property type="entry name" value="LysR_subst-bd"/>
</dbReference>
<keyword evidence="2" id="KW-0805">Transcription regulation</keyword>
<feature type="domain" description="HTH lysR-type" evidence="5">
    <location>
        <begin position="12"/>
        <end position="63"/>
    </location>
</feature>
<evidence type="ECO:0000259" key="5">
    <source>
        <dbReference type="PROSITE" id="PS50931"/>
    </source>
</evidence>
<dbReference type="InterPro" id="IPR036388">
    <property type="entry name" value="WH-like_DNA-bd_sf"/>
</dbReference>
<evidence type="ECO:0000256" key="3">
    <source>
        <dbReference type="ARBA" id="ARBA00023125"/>
    </source>
</evidence>
<reference evidence="7" key="1">
    <citation type="journal article" date="2019" name="Int. J. Syst. Evol. Microbiol.">
        <title>The Global Catalogue of Microorganisms (GCM) 10K type strain sequencing project: providing services to taxonomists for standard genome sequencing and annotation.</title>
        <authorList>
            <consortium name="The Broad Institute Genomics Platform"/>
            <consortium name="The Broad Institute Genome Sequencing Center for Infectious Disease"/>
            <person name="Wu L."/>
            <person name="Ma J."/>
        </authorList>
    </citation>
    <scope>NUCLEOTIDE SEQUENCE [LARGE SCALE GENOMIC DNA]</scope>
    <source>
        <strain evidence="7">CCM 4481</strain>
    </source>
</reference>
<dbReference type="PANTHER" id="PTHR30537">
    <property type="entry name" value="HTH-TYPE TRANSCRIPTIONAL REGULATOR"/>
    <property type="match status" value="1"/>
</dbReference>
<comment type="similarity">
    <text evidence="1">Belongs to the LysR transcriptional regulatory family.</text>
</comment>
<dbReference type="PROSITE" id="PS50931">
    <property type="entry name" value="HTH_LYSR"/>
    <property type="match status" value="1"/>
</dbReference>
<dbReference type="EMBL" id="JBHSGA010000017">
    <property type="protein sequence ID" value="MFC4527948.1"/>
    <property type="molecule type" value="Genomic_DNA"/>
</dbReference>
<dbReference type="Pfam" id="PF03466">
    <property type="entry name" value="LysR_substrate"/>
    <property type="match status" value="1"/>
</dbReference>
<keyword evidence="3" id="KW-0238">DNA-binding</keyword>
<dbReference type="SUPFAM" id="SSF53850">
    <property type="entry name" value="Periplasmic binding protein-like II"/>
    <property type="match status" value="1"/>
</dbReference>
<accession>A0ABV9C5D8</accession>
<dbReference type="Gene3D" id="1.10.10.10">
    <property type="entry name" value="Winged helix-like DNA-binding domain superfamily/Winged helix DNA-binding domain"/>
    <property type="match status" value="1"/>
</dbReference>
<dbReference type="SUPFAM" id="SSF46785">
    <property type="entry name" value="Winged helix' DNA-binding domain"/>
    <property type="match status" value="1"/>
</dbReference>
<comment type="caution">
    <text evidence="6">The sequence shown here is derived from an EMBL/GenBank/DDBJ whole genome shotgun (WGS) entry which is preliminary data.</text>
</comment>
<dbReference type="PRINTS" id="PR00039">
    <property type="entry name" value="HTHLYSR"/>
</dbReference>
<evidence type="ECO:0000313" key="7">
    <source>
        <dbReference type="Proteomes" id="UP001595961"/>
    </source>
</evidence>
<evidence type="ECO:0000256" key="2">
    <source>
        <dbReference type="ARBA" id="ARBA00023015"/>
    </source>
</evidence>
<dbReference type="PANTHER" id="PTHR30537:SF3">
    <property type="entry name" value="TRANSCRIPTIONAL REGULATORY PROTEIN"/>
    <property type="match status" value="1"/>
</dbReference>
<evidence type="ECO:0000313" key="6">
    <source>
        <dbReference type="EMBL" id="MFC4527948.1"/>
    </source>
</evidence>
<dbReference type="InterPro" id="IPR058163">
    <property type="entry name" value="LysR-type_TF_proteobact-type"/>
</dbReference>
<protein>
    <submittedName>
        <fullName evidence="6">LysR family transcriptional regulator</fullName>
    </submittedName>
</protein>
<gene>
    <name evidence="6" type="ORF">ACFO5W_14985</name>
</gene>
<evidence type="ECO:0000256" key="1">
    <source>
        <dbReference type="ARBA" id="ARBA00009437"/>
    </source>
</evidence>
<dbReference type="Proteomes" id="UP001595961">
    <property type="component" value="Unassembled WGS sequence"/>
</dbReference>
<dbReference type="Gene3D" id="3.40.190.290">
    <property type="match status" value="1"/>
</dbReference>
<keyword evidence="7" id="KW-1185">Reference proteome</keyword>